<comment type="caution">
    <text evidence="7">The sequence shown here is derived from an EMBL/GenBank/DDBJ whole genome shotgun (WGS) entry which is preliminary data.</text>
</comment>
<proteinExistence type="predicted"/>
<protein>
    <submittedName>
        <fullName evidence="7">Hemolysin family protein</fullName>
    </submittedName>
</protein>
<dbReference type="SMART" id="SM01091">
    <property type="entry name" value="CorC_HlyC"/>
    <property type="match status" value="1"/>
</dbReference>
<name>A0A4V1LAE4_9BACT</name>
<dbReference type="Gene3D" id="3.30.465.10">
    <property type="match status" value="1"/>
</dbReference>
<dbReference type="Pfam" id="PF01595">
    <property type="entry name" value="CNNM"/>
    <property type="match status" value="1"/>
</dbReference>
<dbReference type="InterPro" id="IPR005170">
    <property type="entry name" value="Transptr-assoc_dom"/>
</dbReference>
<organism evidence="7 8">
    <name type="scientific">Candidatus Amulumruptor caecigallinarius</name>
    <dbReference type="NCBI Taxonomy" id="2109911"/>
    <lineage>
        <taxon>Bacteria</taxon>
        <taxon>Pseudomonadati</taxon>
        <taxon>Bacteroidota</taxon>
        <taxon>Bacteroidia</taxon>
        <taxon>Bacteroidales</taxon>
        <taxon>Muribaculaceae</taxon>
        <taxon>Candidatus Amulumruptor</taxon>
    </lineage>
</organism>
<evidence type="ECO:0000256" key="6">
    <source>
        <dbReference type="ARBA" id="ARBA00023136"/>
    </source>
</evidence>
<dbReference type="SUPFAM" id="SSF56176">
    <property type="entry name" value="FAD-binding/transporter-associated domain-like"/>
    <property type="match status" value="1"/>
</dbReference>
<dbReference type="InterPro" id="IPR036318">
    <property type="entry name" value="FAD-bd_PCMH-like_sf"/>
</dbReference>
<reference evidence="7" key="1">
    <citation type="journal article" date="2021" name="PeerJ">
        <title>Extensive microbial diversity within the chicken gut microbiome revealed by metagenomics and culture.</title>
        <authorList>
            <person name="Gilroy R."/>
            <person name="Ravi A."/>
            <person name="Getino M."/>
            <person name="Pursley I."/>
            <person name="Horton D.L."/>
            <person name="Alikhan N.F."/>
            <person name="Baker D."/>
            <person name="Gharbi K."/>
            <person name="Hall N."/>
            <person name="Watson M."/>
            <person name="Adriaenssens E.M."/>
            <person name="Foster-Nyarko E."/>
            <person name="Jarju S."/>
            <person name="Secka A."/>
            <person name="Antonio M."/>
            <person name="Oren A."/>
            <person name="Chaudhuri R.R."/>
            <person name="La Ragione R."/>
            <person name="Hildebrand F."/>
            <person name="Pallen M.J."/>
        </authorList>
    </citation>
    <scope>NUCLEOTIDE SEQUENCE</scope>
    <source>
        <strain evidence="7">4100</strain>
    </source>
</reference>
<comment type="subcellular location">
    <subcellularLocation>
        <location evidence="1">Membrane</location>
        <topology evidence="1">Multi-pass membrane protein</topology>
    </subcellularLocation>
</comment>
<dbReference type="Gene3D" id="3.10.580.10">
    <property type="entry name" value="CBS-domain"/>
    <property type="match status" value="1"/>
</dbReference>
<dbReference type="GO" id="GO:0005886">
    <property type="term" value="C:plasma membrane"/>
    <property type="evidence" value="ECO:0007669"/>
    <property type="project" value="TreeGrafter"/>
</dbReference>
<evidence type="ECO:0000256" key="4">
    <source>
        <dbReference type="ARBA" id="ARBA00022989"/>
    </source>
</evidence>
<dbReference type="PANTHER" id="PTHR22777:SF17">
    <property type="entry name" value="UPF0053 PROTEIN SLL0260"/>
    <property type="match status" value="1"/>
</dbReference>
<dbReference type="GO" id="GO:0050660">
    <property type="term" value="F:flavin adenine dinucleotide binding"/>
    <property type="evidence" value="ECO:0007669"/>
    <property type="project" value="InterPro"/>
</dbReference>
<keyword evidence="4" id="KW-1133">Transmembrane helix</keyword>
<dbReference type="SUPFAM" id="SSF54631">
    <property type="entry name" value="CBS-domain pair"/>
    <property type="match status" value="1"/>
</dbReference>
<dbReference type="InterPro" id="IPR044751">
    <property type="entry name" value="Ion_transp-like_CBS"/>
</dbReference>
<dbReference type="InterPro" id="IPR016169">
    <property type="entry name" value="FAD-bd_PCMH_sub2"/>
</dbReference>
<dbReference type="Pfam" id="PF03471">
    <property type="entry name" value="CorC_HlyC"/>
    <property type="match status" value="1"/>
</dbReference>
<keyword evidence="2" id="KW-0812">Transmembrane</keyword>
<dbReference type="InterPro" id="IPR002550">
    <property type="entry name" value="CNNM"/>
</dbReference>
<gene>
    <name evidence="7" type="ORF">K8V47_09855</name>
</gene>
<keyword evidence="5" id="KW-0129">CBS domain</keyword>
<accession>A0A4V1LAE4</accession>
<dbReference type="EMBL" id="DYXT01000051">
    <property type="protein sequence ID" value="HJE40042.1"/>
    <property type="molecule type" value="Genomic_DNA"/>
</dbReference>
<keyword evidence="6" id="KW-0472">Membrane</keyword>
<sequence>MLVLTIITLIFSALFSGVEIAYVTADRVRTQLDVEKGGFISRIIDRYYSSSQMFISTILVGNNIMLVIYGMGAAAILSGPIKSWGVDNEAVMLLLQTVISTLVILLTGEFIPKSVFRINPNSYLRFFAVPVWVFYIILYPISWFTTRLSRGLMKLVGVKGEDAPPAALSIADLNQYLERTIEESGRDSADTQVETEVKIFHNALDFSTIHLRDCMVPRNEIVAVDIEDTSREQLSALFTSSGRSKIIVYREDIDNIVGYIHVSELFAPEVDWTTKIKPVLFAPEALLAHKMMKRLLGEKRSVAIVIDEFGGTSGLVTLEDLMEEICGDIRDEHDKAEEAIKETAPGVYECSGRVEVETLRDMWHMEIPENSEYQTLAGYILYNTGNIPAKGEAVIIDDLCFTIIRRTSTRLELIRIEPAPDRS</sequence>
<dbReference type="PANTHER" id="PTHR22777">
    <property type="entry name" value="HEMOLYSIN-RELATED"/>
    <property type="match status" value="1"/>
</dbReference>
<evidence type="ECO:0000256" key="1">
    <source>
        <dbReference type="ARBA" id="ARBA00004141"/>
    </source>
</evidence>
<evidence type="ECO:0000313" key="8">
    <source>
        <dbReference type="Proteomes" id="UP000711407"/>
    </source>
</evidence>
<dbReference type="CDD" id="cd04590">
    <property type="entry name" value="CBS_pair_CorC_HlyC_assoc"/>
    <property type="match status" value="1"/>
</dbReference>
<keyword evidence="3" id="KW-0677">Repeat</keyword>
<dbReference type="AlphaFoldDB" id="A0A4V1LAE4"/>
<dbReference type="InterPro" id="IPR046342">
    <property type="entry name" value="CBS_dom_sf"/>
</dbReference>
<evidence type="ECO:0000256" key="3">
    <source>
        <dbReference type="ARBA" id="ARBA00022737"/>
    </source>
</evidence>
<reference evidence="7" key="2">
    <citation type="submission" date="2021-09" db="EMBL/GenBank/DDBJ databases">
        <authorList>
            <person name="Gilroy R."/>
        </authorList>
    </citation>
    <scope>NUCLEOTIDE SEQUENCE</scope>
    <source>
        <strain evidence="7">4100</strain>
    </source>
</reference>
<evidence type="ECO:0000256" key="2">
    <source>
        <dbReference type="ARBA" id="ARBA00022692"/>
    </source>
</evidence>
<dbReference type="PROSITE" id="PS51846">
    <property type="entry name" value="CNNM"/>
    <property type="match status" value="1"/>
</dbReference>
<evidence type="ECO:0000256" key="5">
    <source>
        <dbReference type="ARBA" id="ARBA00023122"/>
    </source>
</evidence>
<dbReference type="Proteomes" id="UP000711407">
    <property type="component" value="Unassembled WGS sequence"/>
</dbReference>
<evidence type="ECO:0000313" key="7">
    <source>
        <dbReference type="EMBL" id="HJE40042.1"/>
    </source>
</evidence>